<reference evidence="1" key="1">
    <citation type="submission" date="2019-08" db="EMBL/GenBank/DDBJ databases">
        <authorList>
            <person name="Kucharzyk K."/>
            <person name="Murdoch R.W."/>
            <person name="Higgins S."/>
            <person name="Loffler F."/>
        </authorList>
    </citation>
    <scope>NUCLEOTIDE SEQUENCE</scope>
</reference>
<organism evidence="1">
    <name type="scientific">bioreactor metagenome</name>
    <dbReference type="NCBI Taxonomy" id="1076179"/>
    <lineage>
        <taxon>unclassified sequences</taxon>
        <taxon>metagenomes</taxon>
        <taxon>ecological metagenomes</taxon>
    </lineage>
</organism>
<evidence type="ECO:0000313" key="1">
    <source>
        <dbReference type="EMBL" id="MPM43453.1"/>
    </source>
</evidence>
<gene>
    <name evidence="1" type="ORF">SDC9_90127</name>
</gene>
<comment type="caution">
    <text evidence="1">The sequence shown here is derived from an EMBL/GenBank/DDBJ whole genome shotgun (WGS) entry which is preliminary data.</text>
</comment>
<dbReference type="AlphaFoldDB" id="A0A644ZXU0"/>
<dbReference type="EMBL" id="VSSQ01010110">
    <property type="protein sequence ID" value="MPM43453.1"/>
    <property type="molecule type" value="Genomic_DNA"/>
</dbReference>
<accession>A0A644ZXU0</accession>
<protein>
    <submittedName>
        <fullName evidence="1">Uncharacterized protein</fullName>
    </submittedName>
</protein>
<sequence>MVVDRCNLIVVFKPHWRFKGHFKVAAQSTLPPGKNDIHLACEGESGAFFVTVSAFSTPIAGFGKVGVLHKSSLLSIFFISDAVEISWRMT</sequence>
<name>A0A644ZXU0_9ZZZZ</name>
<proteinExistence type="predicted"/>